<dbReference type="AlphaFoldDB" id="I3S5K2"/>
<proteinExistence type="evidence at transcript level"/>
<sequence>MKSSLTQGSKPVSLCSIDQQDLHQVYQLQAQLIHVPTEMMHGVQG</sequence>
<reference evidence="1" key="1">
    <citation type="submission" date="2012-05" db="EMBL/GenBank/DDBJ databases">
        <authorList>
            <person name="Krishnakumar V."/>
            <person name="Cheung F."/>
            <person name="Xiao Y."/>
            <person name="Chan A."/>
            <person name="Moskal W.A."/>
            <person name="Town C.D."/>
        </authorList>
    </citation>
    <scope>NUCLEOTIDE SEQUENCE</scope>
</reference>
<name>I3S5K2_MEDTR</name>
<protein>
    <submittedName>
        <fullName evidence="1">Uncharacterized protein</fullName>
    </submittedName>
</protein>
<evidence type="ECO:0000313" key="1">
    <source>
        <dbReference type="EMBL" id="AFK35544.1"/>
    </source>
</evidence>
<accession>I3S5K2</accession>
<dbReference type="EMBL" id="BT135749">
    <property type="protein sequence ID" value="AFK35544.1"/>
    <property type="molecule type" value="mRNA"/>
</dbReference>
<organism evidence="1">
    <name type="scientific">Medicago truncatula</name>
    <name type="common">Barrel medic</name>
    <name type="synonym">Medicago tribuloides</name>
    <dbReference type="NCBI Taxonomy" id="3880"/>
    <lineage>
        <taxon>Eukaryota</taxon>
        <taxon>Viridiplantae</taxon>
        <taxon>Streptophyta</taxon>
        <taxon>Embryophyta</taxon>
        <taxon>Tracheophyta</taxon>
        <taxon>Spermatophyta</taxon>
        <taxon>Magnoliopsida</taxon>
        <taxon>eudicotyledons</taxon>
        <taxon>Gunneridae</taxon>
        <taxon>Pentapetalae</taxon>
        <taxon>rosids</taxon>
        <taxon>fabids</taxon>
        <taxon>Fabales</taxon>
        <taxon>Fabaceae</taxon>
        <taxon>Papilionoideae</taxon>
        <taxon>50 kb inversion clade</taxon>
        <taxon>NPAAA clade</taxon>
        <taxon>Hologalegina</taxon>
        <taxon>IRL clade</taxon>
        <taxon>Trifolieae</taxon>
        <taxon>Medicago</taxon>
    </lineage>
</organism>